<evidence type="ECO:0000259" key="2">
    <source>
        <dbReference type="Pfam" id="PF09995"/>
    </source>
</evidence>
<sequence>MTATESTGAELTVGATAANGASNTKGPGSTHVNDYFYRPGTTLRMIPPDKDEFADAWLPCRQFVFEPWFEVSDSVAATDQTRMFDDHMWQGDELADAVVVMFVRIGAERGRALFEQAVAGGIDSVVDAPAELVNFFSSVEGMPHWYDRQRGDRGLDRIQASTIPSLLITGTFAVIDTVMNGDVSAATGATGRFRHDGNRRGVETALFFTEVLTTSRPGPGSRAYAAALRVRLMHAQARRGLRIAWGPEYFAANGNPISNAALCGFFESMMLSLLIDHSLGRPCPKRDLDDAWHFLSYWSWLMGVSDEILPRTGVDALKNLDYLLARNGKPSKWRAELLDALIGVPLTGAANPVTLVVARVFAACAGVLLGEALTERMFADTYWERRLGIRGGARILRIVARPLVRIAAVRDRVPGIELIRKRRMAIGVILTAATKFLRQRLAAGNRADYVAHDGSLSGAGIAR</sequence>
<proteinExistence type="predicted"/>
<dbReference type="EMBL" id="BAEH01000021">
    <property type="protein sequence ID" value="GAB17177.1"/>
    <property type="molecule type" value="Genomic_DNA"/>
</dbReference>
<dbReference type="RefSeq" id="WP_007316515.1">
    <property type="nucleotide sequence ID" value="NZ_BAEH01000021.1"/>
</dbReference>
<dbReference type="STRING" id="1077974.GOEFS_021_00040"/>
<feature type="domain" description="ER-bound oxygenase mpaB/mpaB'/Rubber oxygenase catalytic" evidence="2">
    <location>
        <begin position="164"/>
        <end position="397"/>
    </location>
</feature>
<reference evidence="3 4" key="1">
    <citation type="submission" date="2011-12" db="EMBL/GenBank/DDBJ databases">
        <title>Whole genome shotgun sequence of Gordonia effusa NBRC 100432.</title>
        <authorList>
            <person name="Yoshida I."/>
            <person name="Takarada H."/>
            <person name="Hosoyama A."/>
            <person name="Tsuchikane K."/>
            <person name="Katsumata H."/>
            <person name="Yamazaki S."/>
            <person name="Fujita N."/>
        </authorList>
    </citation>
    <scope>NUCLEOTIDE SEQUENCE [LARGE SCALE GENOMIC DNA]</scope>
    <source>
        <strain evidence="3 4">NBRC 100432</strain>
    </source>
</reference>
<dbReference type="Pfam" id="PF09995">
    <property type="entry name" value="MPAB_Lcp_cat"/>
    <property type="match status" value="1"/>
</dbReference>
<comment type="caution">
    <text evidence="3">The sequence shown here is derived from an EMBL/GenBank/DDBJ whole genome shotgun (WGS) entry which is preliminary data.</text>
</comment>
<feature type="region of interest" description="Disordered" evidence="1">
    <location>
        <begin position="1"/>
        <end position="31"/>
    </location>
</feature>
<keyword evidence="4" id="KW-1185">Reference proteome</keyword>
<organism evidence="3 4">
    <name type="scientific">Gordonia effusa NBRC 100432</name>
    <dbReference type="NCBI Taxonomy" id="1077974"/>
    <lineage>
        <taxon>Bacteria</taxon>
        <taxon>Bacillati</taxon>
        <taxon>Actinomycetota</taxon>
        <taxon>Actinomycetes</taxon>
        <taxon>Mycobacteriales</taxon>
        <taxon>Gordoniaceae</taxon>
        <taxon>Gordonia</taxon>
    </lineage>
</organism>
<dbReference type="OrthoDB" id="7614910at2"/>
<feature type="compositionally biased region" description="Polar residues" evidence="1">
    <location>
        <begin position="19"/>
        <end position="31"/>
    </location>
</feature>
<name>H0QWH6_9ACTN</name>
<gene>
    <name evidence="3" type="ORF">GOEFS_021_00040</name>
</gene>
<dbReference type="eggNOG" id="ENOG5033TDY">
    <property type="taxonomic scope" value="Bacteria"/>
</dbReference>
<protein>
    <recommendedName>
        <fullName evidence="2">ER-bound oxygenase mpaB/mpaB'/Rubber oxygenase catalytic domain-containing protein</fullName>
    </recommendedName>
</protein>
<dbReference type="PANTHER" id="PTHR37539:SF1">
    <property type="entry name" value="ER-BOUND OXYGENASE MPAB_MPAB'_RUBBER OXYGENASE CATALYTIC DOMAIN-CONTAINING PROTEIN"/>
    <property type="match status" value="1"/>
</dbReference>
<dbReference type="InterPro" id="IPR018713">
    <property type="entry name" value="MPAB/Lcp_cat_dom"/>
</dbReference>
<dbReference type="InterPro" id="IPR037473">
    <property type="entry name" value="Lcp-like"/>
</dbReference>
<evidence type="ECO:0000313" key="4">
    <source>
        <dbReference type="Proteomes" id="UP000035034"/>
    </source>
</evidence>
<accession>H0QWH6</accession>
<dbReference type="Proteomes" id="UP000035034">
    <property type="component" value="Unassembled WGS sequence"/>
</dbReference>
<dbReference type="GO" id="GO:0016491">
    <property type="term" value="F:oxidoreductase activity"/>
    <property type="evidence" value="ECO:0007669"/>
    <property type="project" value="InterPro"/>
</dbReference>
<dbReference type="AlphaFoldDB" id="H0QWH6"/>
<evidence type="ECO:0000313" key="3">
    <source>
        <dbReference type="EMBL" id="GAB17177.1"/>
    </source>
</evidence>
<dbReference type="PANTHER" id="PTHR37539">
    <property type="entry name" value="SECRETED PROTEIN-RELATED"/>
    <property type="match status" value="1"/>
</dbReference>
<evidence type="ECO:0000256" key="1">
    <source>
        <dbReference type="SAM" id="MobiDB-lite"/>
    </source>
</evidence>